<feature type="domain" description="Heat-inducible transcription repressor HrcA C-terminal" evidence="4">
    <location>
        <begin position="1"/>
        <end position="83"/>
    </location>
</feature>
<dbReference type="EMBL" id="AJWY01004590">
    <property type="protein sequence ID" value="EKC71951.1"/>
    <property type="molecule type" value="Genomic_DNA"/>
</dbReference>
<evidence type="ECO:0000259" key="4">
    <source>
        <dbReference type="Pfam" id="PF01628"/>
    </source>
</evidence>
<dbReference type="Gene3D" id="3.30.450.40">
    <property type="match status" value="1"/>
</dbReference>
<organism evidence="5">
    <name type="scientific">human gut metagenome</name>
    <dbReference type="NCBI Taxonomy" id="408170"/>
    <lineage>
        <taxon>unclassified sequences</taxon>
        <taxon>metagenomes</taxon>
        <taxon>organismal metagenomes</taxon>
    </lineage>
</organism>
<proteinExistence type="predicted"/>
<gene>
    <name evidence="5" type="ORF">LEA_06994</name>
</gene>
<sequence>EFKSLDIAKNFVNILDTDKTKQMIDVLNSDDNQDEINVYIGDENVDEALKDFSIITFKHKEEGKDLGTIAIIGPTRMDYSKVISAMKYIVKN</sequence>
<dbReference type="InterPro" id="IPR002571">
    <property type="entry name" value="HrcA"/>
</dbReference>
<dbReference type="InterPro" id="IPR029016">
    <property type="entry name" value="GAF-like_dom_sf"/>
</dbReference>
<evidence type="ECO:0000256" key="1">
    <source>
        <dbReference type="ARBA" id="ARBA00022491"/>
    </source>
</evidence>
<dbReference type="PANTHER" id="PTHR34824:SF1">
    <property type="entry name" value="HEAT-INDUCIBLE TRANSCRIPTION REPRESSOR HRCA"/>
    <property type="match status" value="1"/>
</dbReference>
<dbReference type="GO" id="GO:0003677">
    <property type="term" value="F:DNA binding"/>
    <property type="evidence" value="ECO:0007669"/>
    <property type="project" value="InterPro"/>
</dbReference>
<keyword evidence="5" id="KW-0346">Stress response</keyword>
<name>K1UKB8_9ZZZZ</name>
<keyword evidence="1" id="KW-0678">Repressor</keyword>
<keyword evidence="2" id="KW-0805">Transcription regulation</keyword>
<accession>K1UKB8</accession>
<evidence type="ECO:0000256" key="3">
    <source>
        <dbReference type="ARBA" id="ARBA00023163"/>
    </source>
</evidence>
<dbReference type="SUPFAM" id="SSF55781">
    <property type="entry name" value="GAF domain-like"/>
    <property type="match status" value="1"/>
</dbReference>
<dbReference type="GO" id="GO:0045892">
    <property type="term" value="P:negative regulation of DNA-templated transcription"/>
    <property type="evidence" value="ECO:0007669"/>
    <property type="project" value="TreeGrafter"/>
</dbReference>
<dbReference type="Pfam" id="PF01628">
    <property type="entry name" value="HrcA"/>
    <property type="match status" value="1"/>
</dbReference>
<dbReference type="AlphaFoldDB" id="K1UKB8"/>
<protein>
    <submittedName>
        <fullName evidence="5">Negative regulator of class I heat shock protein</fullName>
    </submittedName>
</protein>
<feature type="non-terminal residue" evidence="5">
    <location>
        <position position="1"/>
    </location>
</feature>
<evidence type="ECO:0000256" key="2">
    <source>
        <dbReference type="ARBA" id="ARBA00023015"/>
    </source>
</evidence>
<reference evidence="5" key="1">
    <citation type="journal article" date="2013" name="Environ. Microbiol.">
        <title>Microbiota from the distal guts of lean and obese adolescents exhibit partial functional redundancy besides clear differences in community structure.</title>
        <authorList>
            <person name="Ferrer M."/>
            <person name="Ruiz A."/>
            <person name="Lanza F."/>
            <person name="Haange S.B."/>
            <person name="Oberbach A."/>
            <person name="Till H."/>
            <person name="Bargiela R."/>
            <person name="Campoy C."/>
            <person name="Segura M.T."/>
            <person name="Richter M."/>
            <person name="von Bergen M."/>
            <person name="Seifert J."/>
            <person name="Suarez A."/>
        </authorList>
    </citation>
    <scope>NUCLEOTIDE SEQUENCE</scope>
</reference>
<evidence type="ECO:0000313" key="5">
    <source>
        <dbReference type="EMBL" id="EKC71951.1"/>
    </source>
</evidence>
<dbReference type="PANTHER" id="PTHR34824">
    <property type="entry name" value="HEAT-INDUCIBLE TRANSCRIPTION REPRESSOR HRCA"/>
    <property type="match status" value="1"/>
</dbReference>
<comment type="caution">
    <text evidence="5">The sequence shown here is derived from an EMBL/GenBank/DDBJ whole genome shotgun (WGS) entry which is preliminary data.</text>
</comment>
<keyword evidence="3" id="KW-0804">Transcription</keyword>
<dbReference type="InterPro" id="IPR021153">
    <property type="entry name" value="HrcA_C"/>
</dbReference>